<dbReference type="InterPro" id="IPR014001">
    <property type="entry name" value="Helicase_ATP-bd"/>
</dbReference>
<evidence type="ECO:0000256" key="2">
    <source>
        <dbReference type="ARBA" id="ARBA00022801"/>
    </source>
</evidence>
<dbReference type="SMART" id="SM00487">
    <property type="entry name" value="DEXDc"/>
    <property type="match status" value="1"/>
</dbReference>
<comment type="caution">
    <text evidence="7">The sequence shown here is derived from an EMBL/GenBank/DDBJ whole genome shotgun (WGS) entry which is preliminary data.</text>
</comment>
<dbReference type="InterPro" id="IPR057342">
    <property type="entry name" value="DEXDc_RapA"/>
</dbReference>
<dbReference type="PANTHER" id="PTHR45766">
    <property type="entry name" value="DNA ANNEALING HELICASE AND ENDONUCLEASE ZRANB3 FAMILY MEMBER"/>
    <property type="match status" value="1"/>
</dbReference>
<protein>
    <submittedName>
        <fullName evidence="7">DEAD/DEAH box helicase</fullName>
    </submittedName>
</protein>
<gene>
    <name evidence="7" type="ORF">FKZ61_13785</name>
</gene>
<evidence type="ECO:0000259" key="6">
    <source>
        <dbReference type="PROSITE" id="PS51194"/>
    </source>
</evidence>
<dbReference type="CDD" id="cd18011">
    <property type="entry name" value="DEXDc_RapA"/>
    <property type="match status" value="1"/>
</dbReference>
<evidence type="ECO:0000256" key="4">
    <source>
        <dbReference type="ARBA" id="ARBA00022840"/>
    </source>
</evidence>
<keyword evidence="4" id="KW-0067">ATP-binding</keyword>
<dbReference type="RefSeq" id="WP_141610727.1">
    <property type="nucleotide sequence ID" value="NZ_VIGC02000017.1"/>
</dbReference>
<evidence type="ECO:0000256" key="1">
    <source>
        <dbReference type="ARBA" id="ARBA00022741"/>
    </source>
</evidence>
<evidence type="ECO:0000313" key="7">
    <source>
        <dbReference type="EMBL" id="TQE95050.1"/>
    </source>
</evidence>
<dbReference type="InterPro" id="IPR027417">
    <property type="entry name" value="P-loop_NTPase"/>
</dbReference>
<dbReference type="GO" id="GO:0005524">
    <property type="term" value="F:ATP binding"/>
    <property type="evidence" value="ECO:0007669"/>
    <property type="project" value="UniProtKB-KW"/>
</dbReference>
<dbReference type="PROSITE" id="PS51192">
    <property type="entry name" value="HELICASE_ATP_BIND_1"/>
    <property type="match status" value="1"/>
</dbReference>
<feature type="domain" description="Helicase ATP-binding" evidence="5">
    <location>
        <begin position="114"/>
        <end position="288"/>
    </location>
</feature>
<keyword evidence="8" id="KW-1185">Reference proteome</keyword>
<dbReference type="InterPro" id="IPR038718">
    <property type="entry name" value="SNF2-like_sf"/>
</dbReference>
<dbReference type="GO" id="GO:0016787">
    <property type="term" value="F:hydrolase activity"/>
    <property type="evidence" value="ECO:0007669"/>
    <property type="project" value="UniProtKB-KW"/>
</dbReference>
<keyword evidence="3 7" id="KW-0347">Helicase</keyword>
<proteinExistence type="predicted"/>
<dbReference type="Proteomes" id="UP000317371">
    <property type="component" value="Unassembled WGS sequence"/>
</dbReference>
<reference evidence="7 8" key="1">
    <citation type="submission" date="2019-06" db="EMBL/GenBank/DDBJ databases">
        <title>Genome sequence of Litorilinea aerophila BAA-2444.</title>
        <authorList>
            <person name="Maclea K.S."/>
            <person name="Maurais E.G."/>
            <person name="Iannazzi L.C."/>
        </authorList>
    </citation>
    <scope>NUCLEOTIDE SEQUENCE [LARGE SCALE GENOMIC DNA]</scope>
    <source>
        <strain evidence="7 8">ATCC BAA-2444</strain>
    </source>
</reference>
<dbReference type="SUPFAM" id="SSF52540">
    <property type="entry name" value="P-loop containing nucleoside triphosphate hydrolases"/>
    <property type="match status" value="1"/>
</dbReference>
<dbReference type="Pfam" id="PF00176">
    <property type="entry name" value="SNF2-rel_dom"/>
    <property type="match status" value="1"/>
</dbReference>
<dbReference type="AlphaFoldDB" id="A0A540VE58"/>
<dbReference type="Pfam" id="PF00271">
    <property type="entry name" value="Helicase_C"/>
    <property type="match status" value="1"/>
</dbReference>
<organism evidence="7 8">
    <name type="scientific">Litorilinea aerophila</name>
    <dbReference type="NCBI Taxonomy" id="1204385"/>
    <lineage>
        <taxon>Bacteria</taxon>
        <taxon>Bacillati</taxon>
        <taxon>Chloroflexota</taxon>
        <taxon>Caldilineae</taxon>
        <taxon>Caldilineales</taxon>
        <taxon>Caldilineaceae</taxon>
        <taxon>Litorilinea</taxon>
    </lineage>
</organism>
<dbReference type="EMBL" id="VIGC01000017">
    <property type="protein sequence ID" value="TQE95050.1"/>
    <property type="molecule type" value="Genomic_DNA"/>
</dbReference>
<feature type="domain" description="Helicase C-terminal" evidence="6">
    <location>
        <begin position="469"/>
        <end position="638"/>
    </location>
</feature>
<sequence length="948" mass="106520">MNPGSIAKVRDRFWVLLPSDDPEVILLRPLTGATDETVALHRRLSELLGYSLPTERLQPATFPPPEPEPLGDAGGARLLWQAARLTLREGASPLRALGRISIRPRTYQFVPLLMALRQDPVRLLIADDVGVGKTIEALLIARELWERGEIRRLAVLCPPYLCDQWQQELQDKFNLEAVVIRSGTVRQLERHKPATATIYEHYPVQVISIDFIKTERNRHAFLQNPPDLVIVDEAHGATQTGSSSHQQRHDFVSRLAANPTRHLILLTATPHSGIESAFQSLLGLLKPEFGQWDINNIPDGKLTELARHFVQRTRRDIERDWEGAICFPRRIPEDRTYALSPAYRDLFNRAYDFCAEIIRTGQNLEERRRRVRYWGALSLLRCVMSSPAAALAALEVRHERLVDLEDNAEVDFRGFVFEDDQDRTEDEQPTSLLEQADSALEEGERRRLRSLGRAAAQLLQGDADAKRIGLVETVDELLREGHHPIVWCRFVATAEYVADALQQALAAAYPDLDVACITGRQADEERRARIAQIPVERPHVLVATDCLSEGINLQEKFTAVVHYDLPWNPNRLEQREGRVDRFGQTAETVKVVRYYGRDNPVDGVVIDVLLDKAREIHQTLGTYVPVPEDSESVTEAVLNALFLRSGYRQDAQQLTFDFIPAEVNVLHASWQRDAERERVTRTRFAQRALKPKEVQRELEAADAVLGDPNAVRDFVLEATNRLGLPLLADRKQADVWHIPLTGLPPNLPDAVRFALPESKADRWTVSFTSPTPAGAAYLGRNHPFVAALARFIFEAALNGREVSGVTRCGALAADLPQPATLYLLRVRYLVHQPGGQELFAEEVRVLGRTADSWLDEAAALDLLNAQPAANLPADEKRRAVAQALQSWDGLQPEVEVRLQNRAAELAEAHKRVRRAMKAGVRGLRVEPKRPADLLGVLVLLPADERGRA</sequence>
<name>A0A540VE58_9CHLR</name>
<dbReference type="GO" id="GO:0004386">
    <property type="term" value="F:helicase activity"/>
    <property type="evidence" value="ECO:0007669"/>
    <property type="project" value="UniProtKB-KW"/>
</dbReference>
<keyword evidence="2" id="KW-0378">Hydrolase</keyword>
<dbReference type="Gene3D" id="3.40.50.10810">
    <property type="entry name" value="Tandem AAA-ATPase domain"/>
    <property type="match status" value="1"/>
</dbReference>
<dbReference type="InterPro" id="IPR001650">
    <property type="entry name" value="Helicase_C-like"/>
</dbReference>
<dbReference type="InParanoid" id="A0A540VE58"/>
<accession>A0A540VE58</accession>
<dbReference type="CDD" id="cd18793">
    <property type="entry name" value="SF2_C_SNF"/>
    <property type="match status" value="1"/>
</dbReference>
<evidence type="ECO:0000256" key="3">
    <source>
        <dbReference type="ARBA" id="ARBA00022806"/>
    </source>
</evidence>
<dbReference type="PROSITE" id="PS51194">
    <property type="entry name" value="HELICASE_CTER"/>
    <property type="match status" value="1"/>
</dbReference>
<dbReference type="OrthoDB" id="9814088at2"/>
<dbReference type="InterPro" id="IPR000330">
    <property type="entry name" value="SNF2_N"/>
</dbReference>
<dbReference type="PANTHER" id="PTHR45766:SF6">
    <property type="entry name" value="SWI_SNF-RELATED MATRIX-ASSOCIATED ACTIN-DEPENDENT REGULATOR OF CHROMATIN SUBFAMILY A-LIKE PROTEIN 1"/>
    <property type="match status" value="1"/>
</dbReference>
<dbReference type="SMART" id="SM00490">
    <property type="entry name" value="HELICc"/>
    <property type="match status" value="1"/>
</dbReference>
<dbReference type="InterPro" id="IPR049730">
    <property type="entry name" value="SNF2/RAD54-like_C"/>
</dbReference>
<evidence type="ECO:0000259" key="5">
    <source>
        <dbReference type="PROSITE" id="PS51192"/>
    </source>
</evidence>
<keyword evidence="1" id="KW-0547">Nucleotide-binding</keyword>
<evidence type="ECO:0000313" key="8">
    <source>
        <dbReference type="Proteomes" id="UP000317371"/>
    </source>
</evidence>
<dbReference type="Gene3D" id="3.40.50.300">
    <property type="entry name" value="P-loop containing nucleotide triphosphate hydrolases"/>
    <property type="match status" value="1"/>
</dbReference>